<sequence>MLSEMGVRAMISGGGEGFSSEDLGRELSLLLREQRRQESSDRERELNIYRSGSAPPTVEGSLTAMGALFGSDAARAGEPTEEDLRSHPDYVSYYYANVNLNPRLPPPVLSRKTGDLLEGSRLGAQDLGVSGIGVNWVGSRKGEADLYSPCTLDLVTRSWMMKSLG</sequence>
<keyword evidence="2" id="KW-1185">Reference proteome</keyword>
<evidence type="ECO:0000313" key="2">
    <source>
        <dbReference type="Proteomes" id="UP000636800"/>
    </source>
</evidence>
<accession>A0A835QZS2</accession>
<comment type="caution">
    <text evidence="1">The sequence shown here is derived from an EMBL/GenBank/DDBJ whole genome shotgun (WGS) entry which is preliminary data.</text>
</comment>
<dbReference type="OrthoDB" id="2228at2759"/>
<dbReference type="Proteomes" id="UP000636800">
    <property type="component" value="Chromosome 5"/>
</dbReference>
<gene>
    <name evidence="1" type="ORF">HPP92_012602</name>
</gene>
<dbReference type="AlphaFoldDB" id="A0A835QZS2"/>
<proteinExistence type="predicted"/>
<reference evidence="1 2" key="1">
    <citation type="journal article" date="2020" name="Nat. Food">
        <title>A phased Vanilla planifolia genome enables genetic improvement of flavour and production.</title>
        <authorList>
            <person name="Hasing T."/>
            <person name="Tang H."/>
            <person name="Brym M."/>
            <person name="Khazi F."/>
            <person name="Huang T."/>
            <person name="Chambers A.H."/>
        </authorList>
    </citation>
    <scope>NUCLEOTIDE SEQUENCE [LARGE SCALE GENOMIC DNA]</scope>
    <source>
        <tissue evidence="1">Leaf</tissue>
    </source>
</reference>
<organism evidence="1 2">
    <name type="scientific">Vanilla planifolia</name>
    <name type="common">Vanilla</name>
    <dbReference type="NCBI Taxonomy" id="51239"/>
    <lineage>
        <taxon>Eukaryota</taxon>
        <taxon>Viridiplantae</taxon>
        <taxon>Streptophyta</taxon>
        <taxon>Embryophyta</taxon>
        <taxon>Tracheophyta</taxon>
        <taxon>Spermatophyta</taxon>
        <taxon>Magnoliopsida</taxon>
        <taxon>Liliopsida</taxon>
        <taxon>Asparagales</taxon>
        <taxon>Orchidaceae</taxon>
        <taxon>Vanilloideae</taxon>
        <taxon>Vanilleae</taxon>
        <taxon>Vanilla</taxon>
    </lineage>
</organism>
<evidence type="ECO:0000313" key="1">
    <source>
        <dbReference type="EMBL" id="KAG0481744.1"/>
    </source>
</evidence>
<dbReference type="EMBL" id="JADCNL010000005">
    <property type="protein sequence ID" value="KAG0481744.1"/>
    <property type="molecule type" value="Genomic_DNA"/>
</dbReference>
<protein>
    <submittedName>
        <fullName evidence="1">Uncharacterized protein</fullName>
    </submittedName>
</protein>
<name>A0A835QZS2_VANPL</name>